<organism evidence="2 3">
    <name type="scientific">Nesidiocoris tenuis</name>
    <dbReference type="NCBI Taxonomy" id="355587"/>
    <lineage>
        <taxon>Eukaryota</taxon>
        <taxon>Metazoa</taxon>
        <taxon>Ecdysozoa</taxon>
        <taxon>Arthropoda</taxon>
        <taxon>Hexapoda</taxon>
        <taxon>Insecta</taxon>
        <taxon>Pterygota</taxon>
        <taxon>Neoptera</taxon>
        <taxon>Paraneoptera</taxon>
        <taxon>Hemiptera</taxon>
        <taxon>Heteroptera</taxon>
        <taxon>Panheteroptera</taxon>
        <taxon>Cimicomorpha</taxon>
        <taxon>Miridae</taxon>
        <taxon>Dicyphina</taxon>
        <taxon>Nesidiocoris</taxon>
    </lineage>
</organism>
<name>A0ABN7B0H8_9HEMI</name>
<reference evidence="2 3" key="1">
    <citation type="submission" date="2023-09" db="EMBL/GenBank/DDBJ databases">
        <title>Nesidiocoris tenuis whole genome shotgun sequence.</title>
        <authorList>
            <person name="Shibata T."/>
            <person name="Shimoda M."/>
            <person name="Kobayashi T."/>
            <person name="Uehara T."/>
        </authorList>
    </citation>
    <scope>NUCLEOTIDE SEQUENCE [LARGE SCALE GENOMIC DNA]</scope>
    <source>
        <strain evidence="2 3">Japan</strain>
    </source>
</reference>
<proteinExistence type="predicted"/>
<protein>
    <submittedName>
        <fullName evidence="2">Uncharacterized protein</fullName>
    </submittedName>
</protein>
<feature type="compositionally biased region" description="Basic and acidic residues" evidence="1">
    <location>
        <begin position="34"/>
        <end position="46"/>
    </location>
</feature>
<gene>
    <name evidence="2" type="ORF">NTJ_09041</name>
</gene>
<accession>A0ABN7B0H8</accession>
<dbReference type="EMBL" id="AP028915">
    <property type="protein sequence ID" value="BES96232.1"/>
    <property type="molecule type" value="Genomic_DNA"/>
</dbReference>
<evidence type="ECO:0000256" key="1">
    <source>
        <dbReference type="SAM" id="MobiDB-lite"/>
    </source>
</evidence>
<dbReference type="Proteomes" id="UP001307889">
    <property type="component" value="Chromosome 7"/>
</dbReference>
<feature type="region of interest" description="Disordered" evidence="1">
    <location>
        <begin position="34"/>
        <end position="90"/>
    </location>
</feature>
<evidence type="ECO:0000313" key="3">
    <source>
        <dbReference type="Proteomes" id="UP001307889"/>
    </source>
</evidence>
<keyword evidence="3" id="KW-1185">Reference proteome</keyword>
<sequence length="126" mass="13908">MENKLKVLNISGNARRSTVSEYLIVYIAEIRGREGNIQPERRDERQTWLPPPPARHPTRQVGGKLGVAASAPMPPKSSSQSVPGADTRLNKSYPSKFARRCAHNKISPPNFIDSALRFISSTSALI</sequence>
<feature type="compositionally biased region" description="Low complexity" evidence="1">
    <location>
        <begin position="68"/>
        <end position="81"/>
    </location>
</feature>
<evidence type="ECO:0000313" key="2">
    <source>
        <dbReference type="EMBL" id="BES96232.1"/>
    </source>
</evidence>